<feature type="region of interest" description="Disordered" evidence="14">
    <location>
        <begin position="683"/>
        <end position="734"/>
    </location>
</feature>
<comment type="subcellular location">
    <subcellularLocation>
        <location evidence="2">Nucleus</location>
        <location evidence="2">Nucleolus</location>
    </subcellularLocation>
</comment>
<dbReference type="InterPro" id="IPR050164">
    <property type="entry name" value="Peptidase_C19"/>
</dbReference>
<dbReference type="SMR" id="A0A482WN52"/>
<feature type="domain" description="USP" evidence="15">
    <location>
        <begin position="205"/>
        <end position="549"/>
    </location>
</feature>
<feature type="region of interest" description="Disordered" evidence="14">
    <location>
        <begin position="553"/>
        <end position="668"/>
    </location>
</feature>
<comment type="catalytic activity">
    <reaction evidence="1">
        <text>Thiol-dependent hydrolysis of ester, thioester, amide, peptide and isopeptide bonds formed by the C-terminal Gly of ubiquitin (a 76-residue protein attached to proteins as an intracellular targeting signal).</text>
        <dbReference type="EC" id="3.4.19.12"/>
    </reaction>
</comment>
<dbReference type="InterPro" id="IPR028889">
    <property type="entry name" value="USP"/>
</dbReference>
<evidence type="ECO:0000256" key="4">
    <source>
        <dbReference type="ARBA" id="ARBA00012759"/>
    </source>
</evidence>
<evidence type="ECO:0000256" key="13">
    <source>
        <dbReference type="ARBA" id="ARBA00043009"/>
    </source>
</evidence>
<keyword evidence="17" id="KW-1185">Reference proteome</keyword>
<dbReference type="InterPro" id="IPR001394">
    <property type="entry name" value="Peptidase_C19_UCH"/>
</dbReference>
<dbReference type="OrthoDB" id="420187at2759"/>
<dbReference type="EC" id="3.4.19.12" evidence="4"/>
<keyword evidence="5" id="KW-0645">Protease</keyword>
<accession>A0A482WN52</accession>
<feature type="compositionally biased region" description="Polar residues" evidence="14">
    <location>
        <begin position="508"/>
        <end position="528"/>
    </location>
</feature>
<dbReference type="PROSITE" id="PS00973">
    <property type="entry name" value="USP_2"/>
    <property type="match status" value="1"/>
</dbReference>
<comment type="caution">
    <text evidence="16">The sequence shown here is derived from an EMBL/GenBank/DDBJ whole genome shotgun (WGS) entry which is preliminary data.</text>
</comment>
<dbReference type="GO" id="GO:0005829">
    <property type="term" value="C:cytosol"/>
    <property type="evidence" value="ECO:0007669"/>
    <property type="project" value="TreeGrafter"/>
</dbReference>
<name>A0A482WN52_LAOST</name>
<gene>
    <name evidence="16" type="ORF">LSTR_LSTR015607</name>
</gene>
<feature type="region of interest" description="Disordered" evidence="14">
    <location>
        <begin position="1"/>
        <end position="66"/>
    </location>
</feature>
<evidence type="ECO:0000313" key="17">
    <source>
        <dbReference type="Proteomes" id="UP000291343"/>
    </source>
</evidence>
<evidence type="ECO:0000256" key="9">
    <source>
        <dbReference type="ARBA" id="ARBA00039432"/>
    </source>
</evidence>
<dbReference type="InterPro" id="IPR038765">
    <property type="entry name" value="Papain-like_cys_pep_sf"/>
</dbReference>
<organism evidence="16 17">
    <name type="scientific">Laodelphax striatellus</name>
    <name type="common">Small brown planthopper</name>
    <name type="synonym">Delphax striatella</name>
    <dbReference type="NCBI Taxonomy" id="195883"/>
    <lineage>
        <taxon>Eukaryota</taxon>
        <taxon>Metazoa</taxon>
        <taxon>Ecdysozoa</taxon>
        <taxon>Arthropoda</taxon>
        <taxon>Hexapoda</taxon>
        <taxon>Insecta</taxon>
        <taxon>Pterygota</taxon>
        <taxon>Neoptera</taxon>
        <taxon>Paraneoptera</taxon>
        <taxon>Hemiptera</taxon>
        <taxon>Auchenorrhyncha</taxon>
        <taxon>Fulgoroidea</taxon>
        <taxon>Delphacidae</taxon>
        <taxon>Criomorphinae</taxon>
        <taxon>Laodelphax</taxon>
    </lineage>
</organism>
<evidence type="ECO:0000256" key="1">
    <source>
        <dbReference type="ARBA" id="ARBA00000707"/>
    </source>
</evidence>
<dbReference type="InParanoid" id="A0A482WN52"/>
<feature type="compositionally biased region" description="Low complexity" evidence="14">
    <location>
        <begin position="16"/>
        <end position="29"/>
    </location>
</feature>
<evidence type="ECO:0000256" key="8">
    <source>
        <dbReference type="ARBA" id="ARBA00022807"/>
    </source>
</evidence>
<dbReference type="GO" id="GO:0006508">
    <property type="term" value="P:proteolysis"/>
    <property type="evidence" value="ECO:0007669"/>
    <property type="project" value="UniProtKB-KW"/>
</dbReference>
<dbReference type="Pfam" id="PF00443">
    <property type="entry name" value="UCH"/>
    <property type="match status" value="1"/>
</dbReference>
<evidence type="ECO:0000256" key="3">
    <source>
        <dbReference type="ARBA" id="ARBA00009085"/>
    </source>
</evidence>
<dbReference type="FunFam" id="3.90.70.10:FF:000119">
    <property type="entry name" value="Ubiquitin specific peptidase 36"/>
    <property type="match status" value="1"/>
</dbReference>
<evidence type="ECO:0000256" key="12">
    <source>
        <dbReference type="ARBA" id="ARBA00042420"/>
    </source>
</evidence>
<dbReference type="GO" id="GO:0004843">
    <property type="term" value="F:cysteine-type deubiquitinase activity"/>
    <property type="evidence" value="ECO:0007669"/>
    <property type="project" value="UniProtKB-EC"/>
</dbReference>
<keyword evidence="8" id="KW-0788">Thiol protease</keyword>
<evidence type="ECO:0000256" key="11">
    <source>
        <dbReference type="ARBA" id="ARBA00042154"/>
    </source>
</evidence>
<dbReference type="STRING" id="195883.A0A482WN52"/>
<feature type="compositionally biased region" description="Acidic residues" evidence="14">
    <location>
        <begin position="643"/>
        <end position="656"/>
    </location>
</feature>
<dbReference type="Gene3D" id="3.90.70.10">
    <property type="entry name" value="Cysteine proteinases"/>
    <property type="match status" value="1"/>
</dbReference>
<dbReference type="AlphaFoldDB" id="A0A482WN52"/>
<sequence>MCGTSTAADERGAADTSSSPTPSSSSILIPGGGSTSSSATRLQHLSSGGTNSGSRMPASSSDDPVSNALHMSLLANKCSTLKCNSNGGEGGSSEGASSLDNKLVASTKRVLLTEIPFEKCSSYTSTVLDSLKQRYIVLNTNDTTTCGGGGGGGGKVSKCGDETGKKTKVVGGGGTCEDGLPKPKIVLYSADSVQLGWQGSAPVGAGMVNLRNTCYLNSTLQALFHVPSFVNWLLNDKSHVSKCQLLNGLTHSECLICAMKSVLIAHRSTNNAIKPILIYSKLKLICKHFVHGQQEDAHEFLRYLIESMERSYLNVVGGLKLDSYSKETTPLNQIFGGYLRTEVTCLVCGHVSTTFQHFEDLPLDIRQVSSVEAALDTYFSREQLGVGAGGGDEAYKCDKCHRRVNATKKFSLQRAPNVLCLQLKRFGITGGKMSKHISLQMSLDMTRYMHASTAGGRGRGRSYRYRLVSMISHIGPWSGCGHYTAMAAASNGSGGGSSNTSGGKLMQNGGSNNGELSKQQSSYFSASPSGGGSSKVLPLPAFITNSSSTAASAAVTTSPPKQERASSSSSSSSTTPASCSSSASSSSSSCPSPSSVQRHQNNSSSSVVVVKQQQQNNNNNNCSNGKKLNGTKQQRLVPYTTTESDDSSTEEEAEAEGETKRSGGGKFARPDCLKKLEIDCGGGHHSSTSSTWHVTEVGSQHQQQQHSASSISSVSSSGSCSSGVGNWSVTDSSARKAVARTSDVNGSREALPIGQLTEQHVLSAANKTWSHSNGERKSGGGGGKMWDGSRGGETDATVNGLLKMSHRGYGGTSGDQYIVTIHKKRSKHSHFWR</sequence>
<evidence type="ECO:0000256" key="2">
    <source>
        <dbReference type="ARBA" id="ARBA00004604"/>
    </source>
</evidence>
<feature type="compositionally biased region" description="Polar residues" evidence="14">
    <location>
        <begin position="39"/>
        <end position="64"/>
    </location>
</feature>
<reference evidence="16 17" key="1">
    <citation type="journal article" date="2017" name="Gigascience">
        <title>Genome sequence of the small brown planthopper, Laodelphax striatellus.</title>
        <authorList>
            <person name="Zhu J."/>
            <person name="Jiang F."/>
            <person name="Wang X."/>
            <person name="Yang P."/>
            <person name="Bao Y."/>
            <person name="Zhao W."/>
            <person name="Wang W."/>
            <person name="Lu H."/>
            <person name="Wang Q."/>
            <person name="Cui N."/>
            <person name="Li J."/>
            <person name="Chen X."/>
            <person name="Luo L."/>
            <person name="Yu J."/>
            <person name="Kang L."/>
            <person name="Cui F."/>
        </authorList>
    </citation>
    <scope>NUCLEOTIDE SEQUENCE [LARGE SCALE GENOMIC DNA]</scope>
    <source>
        <strain evidence="16">Lst14</strain>
    </source>
</reference>
<dbReference type="PANTHER" id="PTHR24006:SF758">
    <property type="entry name" value="UBIQUITIN CARBOXYL-TERMINAL HYDROLASE 36"/>
    <property type="match status" value="1"/>
</dbReference>
<evidence type="ECO:0000256" key="5">
    <source>
        <dbReference type="ARBA" id="ARBA00022670"/>
    </source>
</evidence>
<dbReference type="GO" id="GO:0005730">
    <property type="term" value="C:nucleolus"/>
    <property type="evidence" value="ECO:0007669"/>
    <property type="project" value="UniProtKB-SubCell"/>
</dbReference>
<evidence type="ECO:0000259" key="15">
    <source>
        <dbReference type="PROSITE" id="PS50235"/>
    </source>
</evidence>
<feature type="region of interest" description="Disordered" evidence="14">
    <location>
        <begin position="491"/>
        <end position="530"/>
    </location>
</feature>
<dbReference type="GO" id="GO:0016579">
    <property type="term" value="P:protein deubiquitination"/>
    <property type="evidence" value="ECO:0007669"/>
    <property type="project" value="InterPro"/>
</dbReference>
<evidence type="ECO:0000256" key="7">
    <source>
        <dbReference type="ARBA" id="ARBA00022801"/>
    </source>
</evidence>
<protein>
    <recommendedName>
        <fullName evidence="9">Ubiquitin carboxyl-terminal hydrolase 36</fullName>
        <ecNumber evidence="4">3.4.19.12</ecNumber>
    </recommendedName>
    <alternativeName>
        <fullName evidence="12">Deubiquitinating enzyme 36</fullName>
    </alternativeName>
    <alternativeName>
        <fullName evidence="11">Protein scrawny</fullName>
    </alternativeName>
    <alternativeName>
        <fullName evidence="10">Ubiquitin thioesterase 36</fullName>
    </alternativeName>
    <alternativeName>
        <fullName evidence="13">Ubiquitin-specific-processing protease 36</fullName>
    </alternativeName>
</protein>
<dbReference type="PROSITE" id="PS50235">
    <property type="entry name" value="USP_3"/>
    <property type="match status" value="1"/>
</dbReference>
<feature type="region of interest" description="Disordered" evidence="14">
    <location>
        <begin position="766"/>
        <end position="790"/>
    </location>
</feature>
<feature type="compositionally biased region" description="Low complexity" evidence="14">
    <location>
        <begin position="685"/>
        <end position="729"/>
    </location>
</feature>
<proteinExistence type="inferred from homology"/>
<feature type="compositionally biased region" description="Low complexity" evidence="14">
    <location>
        <begin position="565"/>
        <end position="624"/>
    </location>
</feature>
<comment type="similarity">
    <text evidence="3">Belongs to the peptidase C19 family.</text>
</comment>
<evidence type="ECO:0000313" key="16">
    <source>
        <dbReference type="EMBL" id="RZF34944.1"/>
    </source>
</evidence>
<dbReference type="PANTHER" id="PTHR24006">
    <property type="entry name" value="UBIQUITIN CARBOXYL-TERMINAL HYDROLASE"/>
    <property type="match status" value="1"/>
</dbReference>
<keyword evidence="6" id="KW-0833">Ubl conjugation pathway</keyword>
<dbReference type="EMBL" id="QKKF02029955">
    <property type="protein sequence ID" value="RZF34944.1"/>
    <property type="molecule type" value="Genomic_DNA"/>
</dbReference>
<keyword evidence="7" id="KW-0378">Hydrolase</keyword>
<feature type="compositionally biased region" description="Gly residues" evidence="14">
    <location>
        <begin position="779"/>
        <end position="790"/>
    </location>
</feature>
<dbReference type="GO" id="GO:0042981">
    <property type="term" value="P:regulation of apoptotic process"/>
    <property type="evidence" value="ECO:0007669"/>
    <property type="project" value="TreeGrafter"/>
</dbReference>
<evidence type="ECO:0000256" key="10">
    <source>
        <dbReference type="ARBA" id="ARBA00041300"/>
    </source>
</evidence>
<dbReference type="SUPFAM" id="SSF54001">
    <property type="entry name" value="Cysteine proteinases"/>
    <property type="match status" value="1"/>
</dbReference>
<dbReference type="InterPro" id="IPR018200">
    <property type="entry name" value="USP_CS"/>
</dbReference>
<evidence type="ECO:0000256" key="14">
    <source>
        <dbReference type="SAM" id="MobiDB-lite"/>
    </source>
</evidence>
<evidence type="ECO:0000256" key="6">
    <source>
        <dbReference type="ARBA" id="ARBA00022786"/>
    </source>
</evidence>
<dbReference type="Proteomes" id="UP000291343">
    <property type="component" value="Unassembled WGS sequence"/>
</dbReference>